<name>A0A392UIB5_9FABA</name>
<comment type="caution">
    <text evidence="1">The sequence shown here is derived from an EMBL/GenBank/DDBJ whole genome shotgun (WGS) entry which is preliminary data.</text>
</comment>
<reference evidence="1 2" key="1">
    <citation type="journal article" date="2018" name="Front. Plant Sci.">
        <title>Red Clover (Trifolium pratense) and Zigzag Clover (T. medium) - A Picture of Genomic Similarities and Differences.</title>
        <authorList>
            <person name="Dluhosova J."/>
            <person name="Istvanek J."/>
            <person name="Nedelnik J."/>
            <person name="Repkova J."/>
        </authorList>
    </citation>
    <scope>NUCLEOTIDE SEQUENCE [LARGE SCALE GENOMIC DNA]</scope>
    <source>
        <strain evidence="2">cv. 10/8</strain>
        <tissue evidence="1">Leaf</tissue>
    </source>
</reference>
<proteinExistence type="predicted"/>
<dbReference type="AlphaFoldDB" id="A0A392UIB5"/>
<dbReference type="EMBL" id="LXQA010822900">
    <property type="protein sequence ID" value="MCI72668.1"/>
    <property type="molecule type" value="Genomic_DNA"/>
</dbReference>
<accession>A0A392UIB5</accession>
<sequence length="41" mass="4892">MRAQEELLAVSFFEEETVDSWIQTLENDLKPLLKRKRDLQA</sequence>
<feature type="non-terminal residue" evidence="1">
    <location>
        <position position="41"/>
    </location>
</feature>
<keyword evidence="2" id="KW-1185">Reference proteome</keyword>
<organism evidence="1 2">
    <name type="scientific">Trifolium medium</name>
    <dbReference type="NCBI Taxonomy" id="97028"/>
    <lineage>
        <taxon>Eukaryota</taxon>
        <taxon>Viridiplantae</taxon>
        <taxon>Streptophyta</taxon>
        <taxon>Embryophyta</taxon>
        <taxon>Tracheophyta</taxon>
        <taxon>Spermatophyta</taxon>
        <taxon>Magnoliopsida</taxon>
        <taxon>eudicotyledons</taxon>
        <taxon>Gunneridae</taxon>
        <taxon>Pentapetalae</taxon>
        <taxon>rosids</taxon>
        <taxon>fabids</taxon>
        <taxon>Fabales</taxon>
        <taxon>Fabaceae</taxon>
        <taxon>Papilionoideae</taxon>
        <taxon>50 kb inversion clade</taxon>
        <taxon>NPAAA clade</taxon>
        <taxon>Hologalegina</taxon>
        <taxon>IRL clade</taxon>
        <taxon>Trifolieae</taxon>
        <taxon>Trifolium</taxon>
    </lineage>
</organism>
<evidence type="ECO:0000313" key="1">
    <source>
        <dbReference type="EMBL" id="MCI72668.1"/>
    </source>
</evidence>
<evidence type="ECO:0000313" key="2">
    <source>
        <dbReference type="Proteomes" id="UP000265520"/>
    </source>
</evidence>
<protein>
    <submittedName>
        <fullName evidence="1">Uncharacterized protein</fullName>
    </submittedName>
</protein>
<dbReference type="Proteomes" id="UP000265520">
    <property type="component" value="Unassembled WGS sequence"/>
</dbReference>